<accession>A0A2Z6NGG6</accession>
<sequence>MAEDDAKKKGKMIDFTTDHHQKEGSDDDVSVNQGDPGDSSTMKEDDAKKKEKMIGSTSDHLQKDSSDDSSTIALMKEGDPRDAMKLFKEGDPSDAMELMKEGDPSDATDLMNAIMSTPKKRKEPTTSTETPSKIRIEERWTPTKSTTAATVKHFHKIHVKI</sequence>
<reference evidence="3" key="1">
    <citation type="journal article" date="2017" name="Front. Plant Sci.">
        <title>Climate Clever Clovers: New Paradigm to Reduce the Environmental Footprint of Ruminants by Breeding Low Methanogenic Forages Utilizing Haplotype Variation.</title>
        <authorList>
            <person name="Kaur P."/>
            <person name="Appels R."/>
            <person name="Bayer P.E."/>
            <person name="Keeble-Gagnere G."/>
            <person name="Wang J."/>
            <person name="Hirakawa H."/>
            <person name="Shirasawa K."/>
            <person name="Vercoe P."/>
            <person name="Stefanova K."/>
            <person name="Durmic Z."/>
            <person name="Nichols P."/>
            <person name="Revell C."/>
            <person name="Isobe S.N."/>
            <person name="Edwards D."/>
            <person name="Erskine W."/>
        </authorList>
    </citation>
    <scope>NUCLEOTIDE SEQUENCE [LARGE SCALE GENOMIC DNA]</scope>
    <source>
        <strain evidence="3">cv. Daliak</strain>
    </source>
</reference>
<dbReference type="AlphaFoldDB" id="A0A2Z6NGG6"/>
<evidence type="ECO:0000256" key="1">
    <source>
        <dbReference type="SAM" id="MobiDB-lite"/>
    </source>
</evidence>
<proteinExistence type="predicted"/>
<protein>
    <submittedName>
        <fullName evidence="2">Uncharacterized protein</fullName>
    </submittedName>
</protein>
<keyword evidence="3" id="KW-1185">Reference proteome</keyword>
<dbReference type="OrthoDB" id="10618130at2759"/>
<dbReference type="Proteomes" id="UP000242715">
    <property type="component" value="Unassembled WGS sequence"/>
</dbReference>
<organism evidence="2 3">
    <name type="scientific">Trifolium subterraneum</name>
    <name type="common">Subterranean clover</name>
    <dbReference type="NCBI Taxonomy" id="3900"/>
    <lineage>
        <taxon>Eukaryota</taxon>
        <taxon>Viridiplantae</taxon>
        <taxon>Streptophyta</taxon>
        <taxon>Embryophyta</taxon>
        <taxon>Tracheophyta</taxon>
        <taxon>Spermatophyta</taxon>
        <taxon>Magnoliopsida</taxon>
        <taxon>eudicotyledons</taxon>
        <taxon>Gunneridae</taxon>
        <taxon>Pentapetalae</taxon>
        <taxon>rosids</taxon>
        <taxon>fabids</taxon>
        <taxon>Fabales</taxon>
        <taxon>Fabaceae</taxon>
        <taxon>Papilionoideae</taxon>
        <taxon>50 kb inversion clade</taxon>
        <taxon>NPAAA clade</taxon>
        <taxon>Hologalegina</taxon>
        <taxon>IRL clade</taxon>
        <taxon>Trifolieae</taxon>
        <taxon>Trifolium</taxon>
    </lineage>
</organism>
<dbReference type="EMBL" id="DF973573">
    <property type="protein sequence ID" value="GAU35015.1"/>
    <property type="molecule type" value="Genomic_DNA"/>
</dbReference>
<feature type="compositionally biased region" description="Basic and acidic residues" evidence="1">
    <location>
        <begin position="41"/>
        <end position="53"/>
    </location>
</feature>
<evidence type="ECO:0000313" key="3">
    <source>
        <dbReference type="Proteomes" id="UP000242715"/>
    </source>
</evidence>
<feature type="region of interest" description="Disordered" evidence="1">
    <location>
        <begin position="1"/>
        <end position="82"/>
    </location>
</feature>
<evidence type="ECO:0000313" key="2">
    <source>
        <dbReference type="EMBL" id="GAU35015.1"/>
    </source>
</evidence>
<gene>
    <name evidence="2" type="ORF">TSUD_103380</name>
</gene>
<name>A0A2Z6NGG6_TRISU</name>